<proteinExistence type="predicted"/>
<reference evidence="1 2" key="1">
    <citation type="submission" date="2024-05" db="EMBL/GenBank/DDBJ databases">
        <title>Culex pipiens pipiens assembly and annotation.</title>
        <authorList>
            <person name="Alout H."/>
            <person name="Durand T."/>
        </authorList>
    </citation>
    <scope>NUCLEOTIDE SEQUENCE [LARGE SCALE GENOMIC DNA]</scope>
    <source>
        <strain evidence="1">HA-2024</strain>
        <tissue evidence="1">Whole body</tissue>
    </source>
</reference>
<protein>
    <submittedName>
        <fullName evidence="1">Uncharacterized protein</fullName>
    </submittedName>
</protein>
<evidence type="ECO:0000313" key="1">
    <source>
        <dbReference type="EMBL" id="KAL1375565.1"/>
    </source>
</evidence>
<feature type="non-terminal residue" evidence="1">
    <location>
        <position position="41"/>
    </location>
</feature>
<organism evidence="1 2">
    <name type="scientific">Culex pipiens pipiens</name>
    <name type="common">Northern house mosquito</name>
    <dbReference type="NCBI Taxonomy" id="38569"/>
    <lineage>
        <taxon>Eukaryota</taxon>
        <taxon>Metazoa</taxon>
        <taxon>Ecdysozoa</taxon>
        <taxon>Arthropoda</taxon>
        <taxon>Hexapoda</taxon>
        <taxon>Insecta</taxon>
        <taxon>Pterygota</taxon>
        <taxon>Neoptera</taxon>
        <taxon>Endopterygota</taxon>
        <taxon>Diptera</taxon>
        <taxon>Nematocera</taxon>
        <taxon>Culicoidea</taxon>
        <taxon>Culicidae</taxon>
        <taxon>Culicinae</taxon>
        <taxon>Culicini</taxon>
        <taxon>Culex</taxon>
        <taxon>Culex</taxon>
    </lineage>
</organism>
<sequence>MKNESDVTVESDTEGHVFGKNDVNSFGETMLFKEYCVAELR</sequence>
<comment type="caution">
    <text evidence="1">The sequence shown here is derived from an EMBL/GenBank/DDBJ whole genome shotgun (WGS) entry which is preliminary data.</text>
</comment>
<keyword evidence="2" id="KW-1185">Reference proteome</keyword>
<dbReference type="Proteomes" id="UP001562425">
    <property type="component" value="Unassembled WGS sequence"/>
</dbReference>
<evidence type="ECO:0000313" key="2">
    <source>
        <dbReference type="Proteomes" id="UP001562425"/>
    </source>
</evidence>
<dbReference type="AlphaFoldDB" id="A0ABD1CGP5"/>
<name>A0ABD1CGP5_CULPP</name>
<accession>A0ABD1CGP5</accession>
<gene>
    <name evidence="1" type="ORF">pipiens_017416</name>
</gene>
<dbReference type="EMBL" id="JBEHCU010012396">
    <property type="protein sequence ID" value="KAL1375565.1"/>
    <property type="molecule type" value="Genomic_DNA"/>
</dbReference>